<proteinExistence type="predicted"/>
<dbReference type="Proteomes" id="UP001620461">
    <property type="component" value="Unassembled WGS sequence"/>
</dbReference>
<organism evidence="1 2">
    <name type="scientific">Dyella jejuensis</name>
    <dbReference type="NCBI Taxonomy" id="1432009"/>
    <lineage>
        <taxon>Bacteria</taxon>
        <taxon>Pseudomonadati</taxon>
        <taxon>Pseudomonadota</taxon>
        <taxon>Gammaproteobacteria</taxon>
        <taxon>Lysobacterales</taxon>
        <taxon>Rhodanobacteraceae</taxon>
        <taxon>Dyella</taxon>
    </lineage>
</organism>
<dbReference type="RefSeq" id="WP_404547270.1">
    <property type="nucleotide sequence ID" value="NZ_JADIKJ010000010.1"/>
</dbReference>
<accession>A0ABW8JKG8</accession>
<evidence type="ECO:0000313" key="1">
    <source>
        <dbReference type="EMBL" id="MFK2900775.1"/>
    </source>
</evidence>
<dbReference type="EMBL" id="JADIKJ010000010">
    <property type="protein sequence ID" value="MFK2900775.1"/>
    <property type="molecule type" value="Genomic_DNA"/>
</dbReference>
<evidence type="ECO:0000313" key="2">
    <source>
        <dbReference type="Proteomes" id="UP001620461"/>
    </source>
</evidence>
<sequence length="48" mass="5275">MATLLRDMNLVDGDRWLSANACAVYLGVIAQSDHPLSAASQDVWHTNF</sequence>
<protein>
    <submittedName>
        <fullName evidence="1">Uncharacterized protein</fullName>
    </submittedName>
</protein>
<comment type="caution">
    <text evidence="1">The sequence shown here is derived from an EMBL/GenBank/DDBJ whole genome shotgun (WGS) entry which is preliminary data.</text>
</comment>
<reference evidence="1 2" key="1">
    <citation type="submission" date="2020-10" db="EMBL/GenBank/DDBJ databases">
        <title>Phylogeny of dyella-like bacteria.</title>
        <authorList>
            <person name="Fu J."/>
        </authorList>
    </citation>
    <scope>NUCLEOTIDE SEQUENCE [LARGE SCALE GENOMIC DNA]</scope>
    <source>
        <strain evidence="1 2">JP1</strain>
    </source>
</reference>
<gene>
    <name evidence="1" type="ORF">ISP15_10550</name>
</gene>
<name>A0ABW8JKG8_9GAMM</name>
<keyword evidence="2" id="KW-1185">Reference proteome</keyword>